<protein>
    <submittedName>
        <fullName evidence="1">Uncharacterized protein</fullName>
    </submittedName>
</protein>
<dbReference type="AlphaFoldDB" id="A0A0E9PKS1"/>
<proteinExistence type="predicted"/>
<name>A0A0E9PKS1_ANGAN</name>
<reference evidence="1" key="1">
    <citation type="submission" date="2014-11" db="EMBL/GenBank/DDBJ databases">
        <authorList>
            <person name="Amaro Gonzalez C."/>
        </authorList>
    </citation>
    <scope>NUCLEOTIDE SEQUENCE</scope>
</reference>
<accession>A0A0E9PKS1</accession>
<reference evidence="1" key="2">
    <citation type="journal article" date="2015" name="Fish Shellfish Immunol.">
        <title>Early steps in the European eel (Anguilla anguilla)-Vibrio vulnificus interaction in the gills: Role of the RtxA13 toxin.</title>
        <authorList>
            <person name="Callol A."/>
            <person name="Pajuelo D."/>
            <person name="Ebbesson L."/>
            <person name="Teles M."/>
            <person name="MacKenzie S."/>
            <person name="Amaro C."/>
        </authorList>
    </citation>
    <scope>NUCLEOTIDE SEQUENCE</scope>
</reference>
<evidence type="ECO:0000313" key="1">
    <source>
        <dbReference type="EMBL" id="JAH04877.1"/>
    </source>
</evidence>
<sequence>MHLPHSSSRYVPLNTTSPEACHQFALINCAFYDYQP</sequence>
<organism evidence="1">
    <name type="scientific">Anguilla anguilla</name>
    <name type="common">European freshwater eel</name>
    <name type="synonym">Muraena anguilla</name>
    <dbReference type="NCBI Taxonomy" id="7936"/>
    <lineage>
        <taxon>Eukaryota</taxon>
        <taxon>Metazoa</taxon>
        <taxon>Chordata</taxon>
        <taxon>Craniata</taxon>
        <taxon>Vertebrata</taxon>
        <taxon>Euteleostomi</taxon>
        <taxon>Actinopterygii</taxon>
        <taxon>Neopterygii</taxon>
        <taxon>Teleostei</taxon>
        <taxon>Anguilliformes</taxon>
        <taxon>Anguillidae</taxon>
        <taxon>Anguilla</taxon>
    </lineage>
</organism>
<dbReference type="EMBL" id="GBXM01103700">
    <property type="protein sequence ID" value="JAH04877.1"/>
    <property type="molecule type" value="Transcribed_RNA"/>
</dbReference>